<proteinExistence type="predicted"/>
<reference evidence="1" key="1">
    <citation type="submission" date="2014-11" db="EMBL/GenBank/DDBJ databases">
        <authorList>
            <person name="Amaro Gonzalez C."/>
        </authorList>
    </citation>
    <scope>NUCLEOTIDE SEQUENCE</scope>
</reference>
<reference evidence="1" key="2">
    <citation type="journal article" date="2015" name="Fish Shellfish Immunol.">
        <title>Early steps in the European eel (Anguilla anguilla)-Vibrio vulnificus interaction in the gills: Role of the RtxA13 toxin.</title>
        <authorList>
            <person name="Callol A."/>
            <person name="Pajuelo D."/>
            <person name="Ebbesson L."/>
            <person name="Teles M."/>
            <person name="MacKenzie S."/>
            <person name="Amaro C."/>
        </authorList>
    </citation>
    <scope>NUCLEOTIDE SEQUENCE</scope>
</reference>
<sequence>MFTVLQAVCYSNDDDQHLSKCTTDKQLFK</sequence>
<name>A0A0E9WCE5_ANGAN</name>
<accession>A0A0E9WCE5</accession>
<protein>
    <submittedName>
        <fullName evidence="1">Uncharacterized protein</fullName>
    </submittedName>
</protein>
<organism evidence="1">
    <name type="scientific">Anguilla anguilla</name>
    <name type="common">European freshwater eel</name>
    <name type="synonym">Muraena anguilla</name>
    <dbReference type="NCBI Taxonomy" id="7936"/>
    <lineage>
        <taxon>Eukaryota</taxon>
        <taxon>Metazoa</taxon>
        <taxon>Chordata</taxon>
        <taxon>Craniata</taxon>
        <taxon>Vertebrata</taxon>
        <taxon>Euteleostomi</taxon>
        <taxon>Actinopterygii</taxon>
        <taxon>Neopterygii</taxon>
        <taxon>Teleostei</taxon>
        <taxon>Anguilliformes</taxon>
        <taxon>Anguillidae</taxon>
        <taxon>Anguilla</taxon>
    </lineage>
</organism>
<dbReference type="EMBL" id="GBXM01020503">
    <property type="protein sequence ID" value="JAH88074.1"/>
    <property type="molecule type" value="Transcribed_RNA"/>
</dbReference>
<dbReference type="AlphaFoldDB" id="A0A0E9WCE5"/>
<evidence type="ECO:0000313" key="1">
    <source>
        <dbReference type="EMBL" id="JAH88074.1"/>
    </source>
</evidence>